<evidence type="ECO:0000313" key="1">
    <source>
        <dbReference type="EMBL" id="KJE25979.1"/>
    </source>
</evidence>
<evidence type="ECO:0000313" key="2">
    <source>
        <dbReference type="Proteomes" id="UP000032522"/>
    </source>
</evidence>
<dbReference type="PATRIC" id="fig|1462.6.peg.602"/>
<proteinExistence type="predicted"/>
<dbReference type="EMBL" id="JYBP01000003">
    <property type="protein sequence ID" value="KJE25979.1"/>
    <property type="molecule type" value="Genomic_DNA"/>
</dbReference>
<dbReference type="Proteomes" id="UP000032522">
    <property type="component" value="Unassembled WGS sequence"/>
</dbReference>
<dbReference type="NCBIfam" id="TIGR02589">
    <property type="entry name" value="cas_Csd2"/>
    <property type="match status" value="1"/>
</dbReference>
<protein>
    <submittedName>
        <fullName evidence="1">CRISPR-associated, family protein</fullName>
    </submittedName>
</protein>
<comment type="caution">
    <text evidence="1">The sequence shown here is derived from an EMBL/GenBank/DDBJ whole genome shotgun (WGS) entry which is preliminary data.</text>
</comment>
<dbReference type="AlphaFoldDB" id="A0A0D8BPQ3"/>
<dbReference type="GO" id="GO:0043571">
    <property type="term" value="P:maintenance of CRISPR repeat elements"/>
    <property type="evidence" value="ECO:0007669"/>
    <property type="project" value="InterPro"/>
</dbReference>
<dbReference type="InterPro" id="IPR013418">
    <property type="entry name" value="CRISPR-assoc_prot_Cas7/Csd2"/>
</dbReference>
<reference evidence="1 2" key="1">
    <citation type="submission" date="2015-01" db="EMBL/GenBank/DDBJ databases">
        <authorList>
            <person name="Filippidou S."/>
            <person name="Jeanneret N."/>
            <person name="Russel-Delif L."/>
            <person name="Junier T."/>
            <person name="Wunderlin T."/>
            <person name="Molina V."/>
            <person name="Johnson S.L."/>
            <person name="Davenport K.W."/>
            <person name="Chain P.S."/>
            <person name="Dorador C."/>
            <person name="Junier P."/>
        </authorList>
    </citation>
    <scope>NUCLEOTIDE SEQUENCE [LARGE SCALE GENOMIC DNA]</scope>
    <source>
        <strain evidence="1 2">Et7/4</strain>
    </source>
</reference>
<dbReference type="InterPro" id="IPR006482">
    <property type="entry name" value="Cas7_Csh2/Csh2"/>
</dbReference>
<accession>A0A0D8BPQ3</accession>
<name>A0A0D8BPQ3_GEOKU</name>
<sequence length="371" mass="42033">MTERYTDPKKRHEFVLLFDVKDGNPNGDPDAGNMPRVDPETMHGIVTDVAIKRKIRDYAATVLGKPIFIQSQTALNTIIFQAYQEIGVQLAATDLSVEERENGELMSWLSQLEEKGVVLEGNRVIYTGEDVKEADIRQKLTEGLEEAGLKKQLGTILRNMAKRLAQAANNVKIDEQIRQKAQYALCQKYYDIRMFGAVMSTGLNAGQVRGPMQLTFSRSIDPVFPWDLTITRTAITKESDRRRKQTEMGRKPLIPYGLYRLHGFYNPFFGEKTGITAEDLADFWDALVHLFAFDHSAARGEMNVRALYIFSHENAKGSAPAHKLFELVKVERREEEAPRSFNDYVLLGPADEGQKDVSLERFPSVTVTRLV</sequence>
<dbReference type="Pfam" id="PF05107">
    <property type="entry name" value="Cas_Cas7"/>
    <property type="match status" value="2"/>
</dbReference>
<dbReference type="NCBIfam" id="TIGR01595">
    <property type="entry name" value="cas_CT1132"/>
    <property type="match status" value="1"/>
</dbReference>
<dbReference type="OrthoDB" id="9776792at2"/>
<organism evidence="1 2">
    <name type="scientific">Geobacillus kaustophilus</name>
    <dbReference type="NCBI Taxonomy" id="1462"/>
    <lineage>
        <taxon>Bacteria</taxon>
        <taxon>Bacillati</taxon>
        <taxon>Bacillota</taxon>
        <taxon>Bacilli</taxon>
        <taxon>Bacillales</taxon>
        <taxon>Anoxybacillaceae</taxon>
        <taxon>Geobacillus</taxon>
        <taxon>Geobacillus thermoleovorans group</taxon>
    </lineage>
</organism>
<gene>
    <name evidence="1" type="ORF">LG52_474</name>
</gene>
<dbReference type="RefSeq" id="WP_044730773.1">
    <property type="nucleotide sequence ID" value="NZ_JYBP01000003.1"/>
</dbReference>